<dbReference type="AlphaFoldDB" id="A0A1B1T9V0"/>
<keyword evidence="2 4" id="KW-0689">Ribosomal protein</keyword>
<sequence>MGHKAILHIFSTSNNVLITATDLTGAETICKVSGGMVTKGGSDSGGQFASTRAAERIAEMLAEKEFDQVIVKYRGAGGNRNHNAPGATSAIRALTRAGVQITRIEDVTPIPTDGTKAKGGRRGRRV</sequence>
<accession>A0A1B1T9V0</accession>
<evidence type="ECO:0000256" key="1">
    <source>
        <dbReference type="ARBA" id="ARBA00006194"/>
    </source>
</evidence>
<keyword evidence="3 4" id="KW-0687">Ribonucleoprotein</keyword>
<protein>
    <recommendedName>
        <fullName evidence="4">Small ribosomal subunit protein uS11</fullName>
    </recommendedName>
</protein>
<dbReference type="PROSITE" id="PS00054">
    <property type="entry name" value="RIBOSOMAL_S11"/>
    <property type="match status" value="1"/>
</dbReference>
<dbReference type="InterPro" id="IPR001971">
    <property type="entry name" value="Ribosomal_uS11"/>
</dbReference>
<comment type="subunit">
    <text evidence="4">Part of the 30S ribosomal subunit.</text>
</comment>
<gene>
    <name evidence="4" type="primary">rps11</name>
</gene>
<comment type="function">
    <text evidence="4">Located on the platform of the 30S subunit.</text>
</comment>
<dbReference type="Gene3D" id="3.30.420.80">
    <property type="entry name" value="Ribosomal protein S11"/>
    <property type="match status" value="1"/>
</dbReference>
<dbReference type="PANTHER" id="PTHR11759">
    <property type="entry name" value="40S RIBOSOMAL PROTEIN S14/30S RIBOSOMAL PROTEIN S11"/>
    <property type="match status" value="1"/>
</dbReference>
<dbReference type="PIRSF" id="PIRSF002131">
    <property type="entry name" value="Ribosomal_S11"/>
    <property type="match status" value="1"/>
</dbReference>
<dbReference type="Pfam" id="PF00411">
    <property type="entry name" value="Ribosomal_S11"/>
    <property type="match status" value="1"/>
</dbReference>
<dbReference type="GO" id="GO:0006412">
    <property type="term" value="P:translation"/>
    <property type="evidence" value="ECO:0007669"/>
    <property type="project" value="UniProtKB-UniRule"/>
</dbReference>
<keyword evidence="4" id="KW-0694">RNA-binding</keyword>
<dbReference type="EMBL" id="KP211812">
    <property type="protein sequence ID" value="ANV79059.1"/>
    <property type="molecule type" value="Genomic_DNA"/>
</dbReference>
<reference evidence="7" key="2">
    <citation type="journal article" date="2015" name="ISME J.">
        <title>A new class of marine Euryarchaeota group II from the Mediterranean deep chlorophyll maximum.</title>
        <authorList>
            <person name="Martin-Cuadrado A.B."/>
            <person name="Garcia-Heredia I."/>
            <person name="Molto A.G."/>
            <person name="Lopez-Ubeda R."/>
            <person name="Kimes N."/>
            <person name="Lopez-Garcia P."/>
            <person name="Moreira D."/>
            <person name="Rodriguez-Valera F."/>
        </authorList>
    </citation>
    <scope>NUCLEOTIDE SEQUENCE</scope>
</reference>
<keyword evidence="4" id="KW-0699">rRNA-binding</keyword>
<organism evidence="7">
    <name type="scientific">uncultured Poseidoniia archaeon</name>
    <dbReference type="NCBI Taxonomy" id="1697135"/>
    <lineage>
        <taxon>Archaea</taxon>
        <taxon>Methanobacteriati</taxon>
        <taxon>Thermoplasmatota</taxon>
        <taxon>Candidatus Poseidoniia</taxon>
        <taxon>environmental samples</taxon>
    </lineage>
</organism>
<dbReference type="InterPro" id="IPR036967">
    <property type="entry name" value="Ribosomal_uS11_sf"/>
</dbReference>
<evidence type="ECO:0000313" key="7">
    <source>
        <dbReference type="EMBL" id="ANV79059.1"/>
    </source>
</evidence>
<evidence type="ECO:0000256" key="6">
    <source>
        <dbReference type="SAM" id="MobiDB-lite"/>
    </source>
</evidence>
<evidence type="ECO:0000256" key="4">
    <source>
        <dbReference type="HAMAP-Rule" id="MF_01310"/>
    </source>
</evidence>
<proteinExistence type="inferred from homology"/>
<evidence type="ECO:0000256" key="2">
    <source>
        <dbReference type="ARBA" id="ARBA00022980"/>
    </source>
</evidence>
<evidence type="ECO:0000256" key="5">
    <source>
        <dbReference type="RuleBase" id="RU003629"/>
    </source>
</evidence>
<dbReference type="InterPro" id="IPR018102">
    <property type="entry name" value="Ribosomal_uS11_CS"/>
</dbReference>
<name>A0A1B1T9V0_9ARCH</name>
<dbReference type="HAMAP" id="MF_01310">
    <property type="entry name" value="Ribosomal_uS11"/>
    <property type="match status" value="1"/>
</dbReference>
<comment type="similarity">
    <text evidence="1 4 5">Belongs to the universal ribosomal protein uS11 family.</text>
</comment>
<dbReference type="GO" id="GO:1990904">
    <property type="term" value="C:ribonucleoprotein complex"/>
    <property type="evidence" value="ECO:0007669"/>
    <property type="project" value="UniProtKB-KW"/>
</dbReference>
<dbReference type="GO" id="GO:0005840">
    <property type="term" value="C:ribosome"/>
    <property type="evidence" value="ECO:0007669"/>
    <property type="project" value="UniProtKB-KW"/>
</dbReference>
<dbReference type="SUPFAM" id="SSF53137">
    <property type="entry name" value="Translational machinery components"/>
    <property type="match status" value="1"/>
</dbReference>
<evidence type="ECO:0000256" key="3">
    <source>
        <dbReference type="ARBA" id="ARBA00023274"/>
    </source>
</evidence>
<reference evidence="7" key="1">
    <citation type="submission" date="2014-11" db="EMBL/GenBank/DDBJ databases">
        <authorList>
            <person name="Zhu J."/>
            <person name="Qi W."/>
            <person name="Song R."/>
        </authorList>
    </citation>
    <scope>NUCLEOTIDE SEQUENCE</scope>
</reference>
<dbReference type="GO" id="GO:0003735">
    <property type="term" value="F:structural constituent of ribosome"/>
    <property type="evidence" value="ECO:0007669"/>
    <property type="project" value="InterPro"/>
</dbReference>
<dbReference type="GO" id="GO:0019843">
    <property type="term" value="F:rRNA binding"/>
    <property type="evidence" value="ECO:0007669"/>
    <property type="project" value="UniProtKB-UniRule"/>
</dbReference>
<feature type="region of interest" description="Disordered" evidence="6">
    <location>
        <begin position="107"/>
        <end position="126"/>
    </location>
</feature>